<keyword evidence="6" id="KW-0067">ATP-binding</keyword>
<keyword evidence="9" id="KW-1185">Reference proteome</keyword>
<evidence type="ECO:0000259" key="7">
    <source>
        <dbReference type="Pfam" id="PF00454"/>
    </source>
</evidence>
<gene>
    <name evidence="8" type="ORF">OLEA9_D003025</name>
</gene>
<evidence type="ECO:0000256" key="3">
    <source>
        <dbReference type="ARBA" id="ARBA00022679"/>
    </source>
</evidence>
<dbReference type="Gramene" id="OE9D003025T1">
    <property type="protein sequence ID" value="OE9D003025C1"/>
    <property type="gene ID" value="OE9D003025"/>
</dbReference>
<evidence type="ECO:0000256" key="5">
    <source>
        <dbReference type="ARBA" id="ARBA00022777"/>
    </source>
</evidence>
<feature type="non-terminal residue" evidence="8">
    <location>
        <position position="104"/>
    </location>
</feature>
<dbReference type="EC" id="2.7.1.67" evidence="2"/>
<dbReference type="GO" id="GO:0004430">
    <property type="term" value="F:1-phosphatidylinositol 4-kinase activity"/>
    <property type="evidence" value="ECO:0007669"/>
    <property type="project" value="UniProtKB-EC"/>
</dbReference>
<evidence type="ECO:0000256" key="4">
    <source>
        <dbReference type="ARBA" id="ARBA00022741"/>
    </source>
</evidence>
<dbReference type="Proteomes" id="UP000594638">
    <property type="component" value="Unassembled WGS sequence"/>
</dbReference>
<dbReference type="InterPro" id="IPR044571">
    <property type="entry name" value="P4KG1-8"/>
</dbReference>
<keyword evidence="3" id="KW-0808">Transferase</keyword>
<name>A0A8S0UZI7_OLEEU</name>
<keyword evidence="4" id="KW-0547">Nucleotide-binding</keyword>
<dbReference type="PANTHER" id="PTHR45800">
    <property type="entry name" value="PHOSPHATIDYLINOSITOL 4-KINASE GAMMA"/>
    <property type="match status" value="1"/>
</dbReference>
<dbReference type="AlphaFoldDB" id="A0A8S0UZI7"/>
<dbReference type="InterPro" id="IPR000403">
    <property type="entry name" value="PI3/4_kinase_cat_dom"/>
</dbReference>
<feature type="domain" description="PI3K/PI4K catalytic" evidence="7">
    <location>
        <begin position="2"/>
        <end position="90"/>
    </location>
</feature>
<evidence type="ECO:0000256" key="6">
    <source>
        <dbReference type="ARBA" id="ARBA00022840"/>
    </source>
</evidence>
<evidence type="ECO:0000256" key="2">
    <source>
        <dbReference type="ARBA" id="ARBA00012169"/>
    </source>
</evidence>
<reference evidence="8 9" key="1">
    <citation type="submission" date="2019-12" db="EMBL/GenBank/DDBJ databases">
        <authorList>
            <person name="Alioto T."/>
            <person name="Alioto T."/>
            <person name="Gomez Garrido J."/>
        </authorList>
    </citation>
    <scope>NUCLEOTIDE SEQUENCE [LARGE SCALE GENOMIC DNA]</scope>
</reference>
<proteinExistence type="inferred from homology"/>
<evidence type="ECO:0000313" key="9">
    <source>
        <dbReference type="Proteomes" id="UP000594638"/>
    </source>
</evidence>
<protein>
    <recommendedName>
        <fullName evidence="2">1-phosphatidylinositol 4-kinase</fullName>
        <ecNumber evidence="2">2.7.1.67</ecNumber>
    </recommendedName>
</protein>
<sequence length="104" mass="11674">MRLANAHRHAGNILVHKEGEEGRIVLIPINHGYCLRENSPNTIAYRKSLDAAKNTQLLKFYGWKITRECAGVFHLSTMVLKKCAERGLTFCAIGSIMCRGSNEE</sequence>
<dbReference type="OrthoDB" id="5839at2759"/>
<evidence type="ECO:0000313" key="8">
    <source>
        <dbReference type="EMBL" id="CAA3026295.1"/>
    </source>
</evidence>
<accession>A0A8S0UZI7</accession>
<comment type="similarity">
    <text evidence="1">Belongs to the PI3/PI4-kinase family. Type II PI4K subfamily.</text>
</comment>
<organism evidence="8 9">
    <name type="scientific">Olea europaea subsp. europaea</name>
    <dbReference type="NCBI Taxonomy" id="158383"/>
    <lineage>
        <taxon>Eukaryota</taxon>
        <taxon>Viridiplantae</taxon>
        <taxon>Streptophyta</taxon>
        <taxon>Embryophyta</taxon>
        <taxon>Tracheophyta</taxon>
        <taxon>Spermatophyta</taxon>
        <taxon>Magnoliopsida</taxon>
        <taxon>eudicotyledons</taxon>
        <taxon>Gunneridae</taxon>
        <taxon>Pentapetalae</taxon>
        <taxon>asterids</taxon>
        <taxon>lamiids</taxon>
        <taxon>Lamiales</taxon>
        <taxon>Oleaceae</taxon>
        <taxon>Oleeae</taxon>
        <taxon>Olea</taxon>
    </lineage>
</organism>
<dbReference type="Pfam" id="PF00454">
    <property type="entry name" value="PI3_PI4_kinase"/>
    <property type="match status" value="1"/>
</dbReference>
<dbReference type="EMBL" id="CACTIH010009157">
    <property type="protein sequence ID" value="CAA3026295.1"/>
    <property type="molecule type" value="Genomic_DNA"/>
</dbReference>
<keyword evidence="5" id="KW-0418">Kinase</keyword>
<evidence type="ECO:0000256" key="1">
    <source>
        <dbReference type="ARBA" id="ARBA00008941"/>
    </source>
</evidence>
<dbReference type="GO" id="GO:0005524">
    <property type="term" value="F:ATP binding"/>
    <property type="evidence" value="ECO:0007669"/>
    <property type="project" value="UniProtKB-KW"/>
</dbReference>
<dbReference type="PANTHER" id="PTHR45800:SF4">
    <property type="entry name" value="PHOSPHATIDYLINOSITOL 4-KINASE GAMMA 3"/>
    <property type="match status" value="1"/>
</dbReference>
<comment type="caution">
    <text evidence="8">The sequence shown here is derived from an EMBL/GenBank/DDBJ whole genome shotgun (WGS) entry which is preliminary data.</text>
</comment>